<evidence type="ECO:0000256" key="4">
    <source>
        <dbReference type="ARBA" id="ARBA00023136"/>
    </source>
</evidence>
<organism evidence="9 10">
    <name type="scientific">Joostella atrarenae</name>
    <dbReference type="NCBI Taxonomy" id="679257"/>
    <lineage>
        <taxon>Bacteria</taxon>
        <taxon>Pseudomonadati</taxon>
        <taxon>Bacteroidota</taxon>
        <taxon>Flavobacteriia</taxon>
        <taxon>Flavobacteriales</taxon>
        <taxon>Flavobacteriaceae</taxon>
        <taxon>Joostella</taxon>
    </lineage>
</organism>
<reference evidence="9 10" key="1">
    <citation type="submission" date="2021-01" db="EMBL/GenBank/DDBJ databases">
        <title>Genome sequencing of Joostella atrarenae M1-2 (= KCTC 23194).</title>
        <authorList>
            <person name="Zakaria M.R."/>
            <person name="Lam M.Q."/>
            <person name="Chong C.S."/>
        </authorList>
    </citation>
    <scope>NUCLEOTIDE SEQUENCE [LARGE SCALE GENOMIC DNA]</scope>
    <source>
        <strain evidence="9 10">M1-2</strain>
    </source>
</reference>
<keyword evidence="4" id="KW-0472">Membrane</keyword>
<name>A0ABS9J5A3_9FLAO</name>
<feature type="domain" description="RagB/SusD" evidence="7">
    <location>
        <begin position="354"/>
        <end position="486"/>
    </location>
</feature>
<keyword evidence="5" id="KW-0998">Cell outer membrane</keyword>
<evidence type="ECO:0000256" key="3">
    <source>
        <dbReference type="ARBA" id="ARBA00022729"/>
    </source>
</evidence>
<accession>A0ABS9J5A3</accession>
<dbReference type="EMBL" id="JAETXX010000008">
    <property type="protein sequence ID" value="MCF8715589.1"/>
    <property type="molecule type" value="Genomic_DNA"/>
</dbReference>
<gene>
    <name evidence="9" type="ORF">JM658_12205</name>
</gene>
<keyword evidence="10" id="KW-1185">Reference proteome</keyword>
<comment type="caution">
    <text evidence="9">The sequence shown here is derived from an EMBL/GenBank/DDBJ whole genome shotgun (WGS) entry which is preliminary data.</text>
</comment>
<dbReference type="Proteomes" id="UP000829517">
    <property type="component" value="Unassembled WGS sequence"/>
</dbReference>
<feature type="domain" description="SusD-like N-terminal" evidence="8">
    <location>
        <begin position="89"/>
        <end position="218"/>
    </location>
</feature>
<evidence type="ECO:0000256" key="2">
    <source>
        <dbReference type="ARBA" id="ARBA00006275"/>
    </source>
</evidence>
<feature type="chain" id="PRO_5045797912" evidence="6">
    <location>
        <begin position="20"/>
        <end position="519"/>
    </location>
</feature>
<dbReference type="InterPro" id="IPR033985">
    <property type="entry name" value="SusD-like_N"/>
</dbReference>
<comment type="subcellular location">
    <subcellularLocation>
        <location evidence="1">Cell outer membrane</location>
    </subcellularLocation>
</comment>
<dbReference type="Gene3D" id="1.25.40.390">
    <property type="match status" value="1"/>
</dbReference>
<dbReference type="Pfam" id="PF14322">
    <property type="entry name" value="SusD-like_3"/>
    <property type="match status" value="1"/>
</dbReference>
<proteinExistence type="inferred from homology"/>
<keyword evidence="3 6" id="KW-0732">Signal</keyword>
<evidence type="ECO:0000313" key="10">
    <source>
        <dbReference type="Proteomes" id="UP000829517"/>
    </source>
</evidence>
<evidence type="ECO:0000259" key="8">
    <source>
        <dbReference type="Pfam" id="PF14322"/>
    </source>
</evidence>
<evidence type="ECO:0000313" key="9">
    <source>
        <dbReference type="EMBL" id="MCF8715589.1"/>
    </source>
</evidence>
<evidence type="ECO:0000259" key="7">
    <source>
        <dbReference type="Pfam" id="PF07980"/>
    </source>
</evidence>
<evidence type="ECO:0000256" key="6">
    <source>
        <dbReference type="SAM" id="SignalP"/>
    </source>
</evidence>
<dbReference type="InterPro" id="IPR011990">
    <property type="entry name" value="TPR-like_helical_dom_sf"/>
</dbReference>
<dbReference type="RefSeq" id="WP_236959554.1">
    <property type="nucleotide sequence ID" value="NZ_JAETXX010000008.1"/>
</dbReference>
<feature type="signal peptide" evidence="6">
    <location>
        <begin position="1"/>
        <end position="19"/>
    </location>
</feature>
<evidence type="ECO:0000256" key="1">
    <source>
        <dbReference type="ARBA" id="ARBA00004442"/>
    </source>
</evidence>
<evidence type="ECO:0000256" key="5">
    <source>
        <dbReference type="ARBA" id="ARBA00023237"/>
    </source>
</evidence>
<comment type="similarity">
    <text evidence="2">Belongs to the SusD family.</text>
</comment>
<sequence>MRRFLIPIIFIALMLNSCADALDIKPEDRQSITNAFDDDSELMGFVITIQGEVQRLMGNDSHQQMGAAADRCDNTGYLNLRNLVPATVKSSFYSNWKEYYDVIYLCNLIIENIDQAEGNISQDRMDFYIGQAHFFKGWMYYELGRIWGNAIITTGTNNFEAYENSTDQEVIAEAIKNVELAYTKLGRYGELYDDVGTPLQSKQYGNKGAAAALLANIYAWQGSMVELYGWDGVSASDAYTASIDWSTKLISGDEAAEYDLAPDIETMLDLNFNGWDPSTRVAARESILEIQRFYLSDNSGGYIAPIIEKYVTWPVDINDATSYIETGRVAFKFEANTIQNMYKGEDARKDTYFYKVDSMQTAGHEFSYPYKVTEGVYRVTSQTTGRVSMTGLNCNNIYIRLAGIYLLRAECYAKLGNDAAAIQDLNTIRSRANADLYPTAEDINLQYAIFKEREKELLMEDGRFYDVLRNNYIDTELPPAFAELSDQDIQDGALYLFIGSDAFTNNTLLKQNIYWNRVD</sequence>
<dbReference type="Pfam" id="PF07980">
    <property type="entry name" value="SusD_RagB"/>
    <property type="match status" value="1"/>
</dbReference>
<dbReference type="InterPro" id="IPR012944">
    <property type="entry name" value="SusD_RagB_dom"/>
</dbReference>
<protein>
    <submittedName>
        <fullName evidence="9">RagB/SusD family nutrient uptake outer membrane protein</fullName>
    </submittedName>
</protein>
<dbReference type="SUPFAM" id="SSF48452">
    <property type="entry name" value="TPR-like"/>
    <property type="match status" value="1"/>
</dbReference>